<evidence type="ECO:0000256" key="1">
    <source>
        <dbReference type="ARBA" id="ARBA00005254"/>
    </source>
</evidence>
<protein>
    <submittedName>
        <fullName evidence="2">Enoyl-CoA hydratase/isomerase family protein</fullName>
    </submittedName>
</protein>
<reference evidence="3" key="1">
    <citation type="submission" date="2018-08" db="EMBL/GenBank/DDBJ databases">
        <authorList>
            <person name="Kim S.-J."/>
            <person name="Jung G.-Y."/>
        </authorList>
    </citation>
    <scope>NUCLEOTIDE SEQUENCE [LARGE SCALE GENOMIC DNA]</scope>
    <source>
        <strain evidence="3">GY_G</strain>
    </source>
</reference>
<evidence type="ECO:0000313" key="3">
    <source>
        <dbReference type="Proteomes" id="UP000263833"/>
    </source>
</evidence>
<dbReference type="GO" id="GO:0016853">
    <property type="term" value="F:isomerase activity"/>
    <property type="evidence" value="ECO:0007669"/>
    <property type="project" value="UniProtKB-KW"/>
</dbReference>
<dbReference type="AlphaFoldDB" id="A0A371BGP8"/>
<keyword evidence="3" id="KW-1185">Reference proteome</keyword>
<dbReference type="EMBL" id="QRGP01000001">
    <property type="protein sequence ID" value="RDV06593.1"/>
    <property type="molecule type" value="Genomic_DNA"/>
</dbReference>
<sequence length="251" mass="27337">MSEPDLVLRSDDGGVCTLTLNRPDKRNAVNRDLFRAFRAHVKAIEADGADIGIIVIKGAGDHFCAGHDLQSDPHPDALGWLRQEMLVLERLTKLRQPVIAAVQGTCYTGGLEFALTADFIICGESARFADTHGKWGLVPGWGLSQRLPRRVGQAKALEMMLTCQPYSGREAEAMGLANYCVPDTELEARVAGLCASILANSWHSNAENKRLVYDTDGMTLTGGLNHELMRNAGFDKDAANRGAKFAARKKD</sequence>
<accession>A0A371BGP8</accession>
<evidence type="ECO:0000313" key="2">
    <source>
        <dbReference type="EMBL" id="RDV06593.1"/>
    </source>
</evidence>
<gene>
    <name evidence="2" type="ORF">DXH95_04015</name>
</gene>
<dbReference type="Gene3D" id="3.90.226.10">
    <property type="entry name" value="2-enoyl-CoA Hydratase, Chain A, domain 1"/>
    <property type="match status" value="1"/>
</dbReference>
<dbReference type="RefSeq" id="WP_115548143.1">
    <property type="nucleotide sequence ID" value="NZ_QRGP01000001.1"/>
</dbReference>
<dbReference type="InterPro" id="IPR029045">
    <property type="entry name" value="ClpP/crotonase-like_dom_sf"/>
</dbReference>
<dbReference type="SUPFAM" id="SSF52096">
    <property type="entry name" value="ClpP/crotonase"/>
    <property type="match status" value="1"/>
</dbReference>
<dbReference type="PANTHER" id="PTHR43802">
    <property type="entry name" value="ENOYL-COA HYDRATASE"/>
    <property type="match status" value="1"/>
</dbReference>
<dbReference type="Proteomes" id="UP000263833">
    <property type="component" value="Unassembled WGS sequence"/>
</dbReference>
<keyword evidence="2" id="KW-0413">Isomerase</keyword>
<comment type="caution">
    <text evidence="2">The sequence shown here is derived from an EMBL/GenBank/DDBJ whole genome shotgun (WGS) entry which is preliminary data.</text>
</comment>
<dbReference type="CDD" id="cd06558">
    <property type="entry name" value="crotonase-like"/>
    <property type="match status" value="1"/>
</dbReference>
<dbReference type="OrthoDB" id="7225138at2"/>
<organism evidence="2 3">
    <name type="scientific">Sphingorhabdus pulchriflava</name>
    <dbReference type="NCBI Taxonomy" id="2292257"/>
    <lineage>
        <taxon>Bacteria</taxon>
        <taxon>Pseudomonadati</taxon>
        <taxon>Pseudomonadota</taxon>
        <taxon>Alphaproteobacteria</taxon>
        <taxon>Sphingomonadales</taxon>
        <taxon>Sphingomonadaceae</taxon>
        <taxon>Sphingorhabdus</taxon>
    </lineage>
</organism>
<comment type="similarity">
    <text evidence="1">Belongs to the enoyl-CoA hydratase/isomerase family.</text>
</comment>
<dbReference type="Pfam" id="PF00378">
    <property type="entry name" value="ECH_1"/>
    <property type="match status" value="1"/>
</dbReference>
<dbReference type="InterPro" id="IPR001753">
    <property type="entry name" value="Enoyl-CoA_hydra/iso"/>
</dbReference>
<proteinExistence type="inferred from homology"/>
<name>A0A371BGP8_9SPHN</name>
<dbReference type="PANTHER" id="PTHR43802:SF1">
    <property type="entry name" value="IP11341P-RELATED"/>
    <property type="match status" value="1"/>
</dbReference>